<evidence type="ECO:0000313" key="3">
    <source>
        <dbReference type="EMBL" id="OAK51201.1"/>
    </source>
</evidence>
<dbReference type="RefSeq" id="WP_068431801.1">
    <property type="nucleotide sequence ID" value="NZ_LVHI01000040.1"/>
</dbReference>
<evidence type="ECO:0000259" key="2">
    <source>
        <dbReference type="Pfam" id="PF01575"/>
    </source>
</evidence>
<accession>A0A177Y6T8</accession>
<dbReference type="InterPro" id="IPR029069">
    <property type="entry name" value="HotDog_dom_sf"/>
</dbReference>
<dbReference type="Gene3D" id="3.10.129.10">
    <property type="entry name" value="Hotdog Thioesterase"/>
    <property type="match status" value="1"/>
</dbReference>
<comment type="similarity">
    <text evidence="1">Belongs to the enoyl-CoA hydratase/isomerase family.</text>
</comment>
<dbReference type="AlphaFoldDB" id="A0A177Y6T8"/>
<feature type="domain" description="MaoC-like" evidence="2">
    <location>
        <begin position="28"/>
        <end position="117"/>
    </location>
</feature>
<evidence type="ECO:0000313" key="4">
    <source>
        <dbReference type="Proteomes" id="UP000077519"/>
    </source>
</evidence>
<sequence>MLAPSRPERLFADDLIAGEQHDLGSYLVTGPEIVAFARQWDPLPMHTDDQASTATHFGAIIASGVHTLAVFQRLAVTAVYSQWQIIAGRTLRDVQFCAPVHADTRLHGRLTVSAITDTHPRWSRVRTCGALWSTVSNEILTVEIDSYVRRRHP</sequence>
<protein>
    <recommendedName>
        <fullName evidence="2">MaoC-like domain-containing protein</fullName>
    </recommendedName>
</protein>
<comment type="caution">
    <text evidence="3">The sequence shown here is derived from an EMBL/GenBank/DDBJ whole genome shotgun (WGS) entry which is preliminary data.</text>
</comment>
<evidence type="ECO:0000256" key="1">
    <source>
        <dbReference type="ARBA" id="ARBA00005254"/>
    </source>
</evidence>
<dbReference type="EMBL" id="LVHI01000040">
    <property type="protein sequence ID" value="OAK51201.1"/>
    <property type="molecule type" value="Genomic_DNA"/>
</dbReference>
<dbReference type="InterPro" id="IPR002539">
    <property type="entry name" value="MaoC-like_dom"/>
</dbReference>
<keyword evidence="4" id="KW-1185">Reference proteome</keyword>
<dbReference type="Proteomes" id="UP000077519">
    <property type="component" value="Unassembled WGS sequence"/>
</dbReference>
<reference evidence="3 4" key="1">
    <citation type="submission" date="2016-03" db="EMBL/GenBank/DDBJ databases">
        <title>Genome sequence of Rhodococcus kyotonensis KB10.</title>
        <authorList>
            <person name="Jeong H."/>
            <person name="Hong C.E."/>
            <person name="Jo S.H."/>
            <person name="Park J.M."/>
        </authorList>
    </citation>
    <scope>NUCLEOTIDE SEQUENCE [LARGE SCALE GENOMIC DNA]</scope>
    <source>
        <strain evidence="3 4">KB10</strain>
    </source>
</reference>
<organism evidence="3 4">
    <name type="scientific">Rhodococcoides kyotonense</name>
    <dbReference type="NCBI Taxonomy" id="398843"/>
    <lineage>
        <taxon>Bacteria</taxon>
        <taxon>Bacillati</taxon>
        <taxon>Actinomycetota</taxon>
        <taxon>Actinomycetes</taxon>
        <taxon>Mycobacteriales</taxon>
        <taxon>Nocardiaceae</taxon>
        <taxon>Rhodococcoides</taxon>
    </lineage>
</organism>
<name>A0A177Y6T8_9NOCA</name>
<proteinExistence type="inferred from homology"/>
<dbReference type="SUPFAM" id="SSF54637">
    <property type="entry name" value="Thioesterase/thiol ester dehydrase-isomerase"/>
    <property type="match status" value="1"/>
</dbReference>
<gene>
    <name evidence="3" type="ORF">A3K89_13380</name>
</gene>
<dbReference type="Pfam" id="PF01575">
    <property type="entry name" value="MaoC_dehydratas"/>
    <property type="match status" value="1"/>
</dbReference>